<evidence type="ECO:0000256" key="7">
    <source>
        <dbReference type="SAM" id="MobiDB-lite"/>
    </source>
</evidence>
<evidence type="ECO:0000256" key="1">
    <source>
        <dbReference type="ARBA" id="ARBA00022723"/>
    </source>
</evidence>
<dbReference type="PANTHER" id="PTHR36206">
    <property type="entry name" value="ASPERCRYPTIN BIOSYNTHESIS CLUSTER-SPECIFIC TRANSCRIPTION REGULATOR ATNN-RELATED"/>
    <property type="match status" value="1"/>
</dbReference>
<keyword evidence="3" id="KW-0805">Transcription regulation</keyword>
<dbReference type="AlphaFoldDB" id="A0A1F8A9Y5"/>
<dbReference type="Pfam" id="PF11951">
    <property type="entry name" value="Fungal_trans_2"/>
    <property type="match status" value="1"/>
</dbReference>
<dbReference type="InterPro" id="IPR036864">
    <property type="entry name" value="Zn2-C6_fun-type_DNA-bd_sf"/>
</dbReference>
<dbReference type="InterPro" id="IPR001138">
    <property type="entry name" value="Zn2Cys6_DnaBD"/>
</dbReference>
<dbReference type="GO" id="GO:0003677">
    <property type="term" value="F:DNA binding"/>
    <property type="evidence" value="ECO:0007669"/>
    <property type="project" value="UniProtKB-KW"/>
</dbReference>
<keyword evidence="1" id="KW-0479">Metal-binding</keyword>
<evidence type="ECO:0000256" key="3">
    <source>
        <dbReference type="ARBA" id="ARBA00023015"/>
    </source>
</evidence>
<evidence type="ECO:0000313" key="9">
    <source>
        <dbReference type="Proteomes" id="UP000179179"/>
    </source>
</evidence>
<dbReference type="STRING" id="109264.A0A1F8A9Y5"/>
<dbReference type="SUPFAM" id="SSF57701">
    <property type="entry name" value="Zn2/Cys6 DNA-binding domain"/>
    <property type="match status" value="1"/>
</dbReference>
<dbReference type="CDD" id="cd00067">
    <property type="entry name" value="GAL4"/>
    <property type="match status" value="1"/>
</dbReference>
<keyword evidence="8" id="KW-0813">Transport</keyword>
<gene>
    <name evidence="8" type="ORF">ABOM_002088</name>
</gene>
<dbReference type="RefSeq" id="XP_022391892.1">
    <property type="nucleotide sequence ID" value="XM_022529218.1"/>
</dbReference>
<dbReference type="InterPro" id="IPR021858">
    <property type="entry name" value="Fun_TF"/>
</dbReference>
<keyword evidence="4" id="KW-0238">DNA-binding</keyword>
<dbReference type="OrthoDB" id="2593732at2759"/>
<evidence type="ECO:0000313" key="8">
    <source>
        <dbReference type="EMBL" id="OGM48175.1"/>
    </source>
</evidence>
<keyword evidence="5" id="KW-0804">Transcription</keyword>
<dbReference type="GO" id="GO:0000981">
    <property type="term" value="F:DNA-binding transcription factor activity, RNA polymerase II-specific"/>
    <property type="evidence" value="ECO:0007669"/>
    <property type="project" value="InterPro"/>
</dbReference>
<keyword evidence="2" id="KW-0862">Zinc</keyword>
<dbReference type="InterPro" id="IPR052360">
    <property type="entry name" value="Transcr_Regulatory_Proteins"/>
</dbReference>
<accession>A0A1F8A9Y5</accession>
<keyword evidence="8" id="KW-0762">Sugar transport</keyword>
<evidence type="ECO:0000256" key="6">
    <source>
        <dbReference type="ARBA" id="ARBA00023242"/>
    </source>
</evidence>
<name>A0A1F8A9Y5_9EURO</name>
<feature type="compositionally biased region" description="Polar residues" evidence="7">
    <location>
        <begin position="36"/>
        <end position="45"/>
    </location>
</feature>
<comment type="caution">
    <text evidence="8">The sequence shown here is derived from an EMBL/GenBank/DDBJ whole genome shotgun (WGS) entry which is preliminary data.</text>
</comment>
<organism evidence="8 9">
    <name type="scientific">Aspergillus bombycis</name>
    <dbReference type="NCBI Taxonomy" id="109264"/>
    <lineage>
        <taxon>Eukaryota</taxon>
        <taxon>Fungi</taxon>
        <taxon>Dikarya</taxon>
        <taxon>Ascomycota</taxon>
        <taxon>Pezizomycotina</taxon>
        <taxon>Eurotiomycetes</taxon>
        <taxon>Eurotiomycetidae</taxon>
        <taxon>Eurotiales</taxon>
        <taxon>Aspergillaceae</taxon>
        <taxon>Aspergillus</taxon>
    </lineage>
</organism>
<evidence type="ECO:0000256" key="5">
    <source>
        <dbReference type="ARBA" id="ARBA00023163"/>
    </source>
</evidence>
<dbReference type="EMBL" id="LYCR01000017">
    <property type="protein sequence ID" value="OGM48175.1"/>
    <property type="molecule type" value="Genomic_DNA"/>
</dbReference>
<reference evidence="8 9" key="1">
    <citation type="journal article" date="2016" name="Genome Biol. Evol.">
        <title>Draft genome sequence of an aflatoxigenic Aspergillus species, A. bombycis.</title>
        <authorList>
            <person name="Moore G.G."/>
            <person name="Mack B.M."/>
            <person name="Beltz S.B."/>
            <person name="Gilbert M.K."/>
        </authorList>
    </citation>
    <scope>NUCLEOTIDE SEQUENCE [LARGE SCALE GENOMIC DNA]</scope>
    <source>
        <strain evidence="9">NRRL 26010</strain>
    </source>
</reference>
<protein>
    <submittedName>
        <fullName evidence="8">Sugar transporter</fullName>
    </submittedName>
</protein>
<dbReference type="GeneID" id="34445478"/>
<feature type="compositionally biased region" description="Basic and acidic residues" evidence="7">
    <location>
        <begin position="11"/>
        <end position="35"/>
    </location>
</feature>
<keyword evidence="9" id="KW-1185">Reference proteome</keyword>
<evidence type="ECO:0000256" key="4">
    <source>
        <dbReference type="ARBA" id="ARBA00023125"/>
    </source>
</evidence>
<feature type="region of interest" description="Disordered" evidence="7">
    <location>
        <begin position="1"/>
        <end position="45"/>
    </location>
</feature>
<sequence>MRRSELQILDSSRHRDRWDERHGYQDRQSSLEKKASQSGQFGSKTSKLTSLRIRRVKCDLSVPSCSKCFSTGRTCDGYSEMPLAFKPEETESETTHDHMEIADRADSYGCDHPGTTISTYESKQWHSKYHGLIWQNLGSFMILPVTGSTQAEAMSFFKDISIKHLNAYRPCEPWRNTLLFFSQTVPSVRHAAIALALVHRNYLDRHSNDGGYESSFLKDRLPGEAPLLHYNRAIQLLLNLEGGDSAQITAVTLLVCYLFTCFDHLAGNDVQALKHVRGGVALSRNIDNATLNNCNYGDAPSSEVHAIICQVTKHIRRLDMQAAMFLVDWTPANVEETFMSHFALIFNSFRSLDQAADHLQILLTQVMRLRNTEQQMSPTGVIPPLPSSLKDIVLGQLETWSSLFENLLQQRSPSKSDFETDPLVSLLRLQHTIAWILLGGYGPGREMDYDNFLPQFQQCVALAGKVAAAHQQYSGSARSTFTPEIGFIPVLYIIGTKCRHPNVRREVLSILRRQLIQEATWDSITTARVVERVIEIEEGAAGEEQMAQYMDQIPVWQRIEALSYINIPRGQSAARLDITYTFCGREGIHMESIIL</sequence>
<keyword evidence="6" id="KW-0539">Nucleus</keyword>
<evidence type="ECO:0000256" key="2">
    <source>
        <dbReference type="ARBA" id="ARBA00022833"/>
    </source>
</evidence>
<dbReference type="PANTHER" id="PTHR36206:SF12">
    <property type="entry name" value="ASPERCRYPTIN BIOSYNTHESIS CLUSTER-SPECIFIC TRANSCRIPTION REGULATOR ATNN-RELATED"/>
    <property type="match status" value="1"/>
</dbReference>
<proteinExistence type="predicted"/>
<dbReference type="Proteomes" id="UP000179179">
    <property type="component" value="Unassembled WGS sequence"/>
</dbReference>
<dbReference type="GO" id="GO:0008270">
    <property type="term" value="F:zinc ion binding"/>
    <property type="evidence" value="ECO:0007669"/>
    <property type="project" value="InterPro"/>
</dbReference>